<gene>
    <name evidence="2" type="ORF">NC653_031252</name>
</gene>
<evidence type="ECO:0000313" key="2">
    <source>
        <dbReference type="EMBL" id="KAJ6975341.1"/>
    </source>
</evidence>
<reference evidence="2" key="1">
    <citation type="journal article" date="2023" name="Mol. Ecol. Resour.">
        <title>Chromosome-level genome assembly of a triploid poplar Populus alba 'Berolinensis'.</title>
        <authorList>
            <person name="Chen S."/>
            <person name="Yu Y."/>
            <person name="Wang X."/>
            <person name="Wang S."/>
            <person name="Zhang T."/>
            <person name="Zhou Y."/>
            <person name="He R."/>
            <person name="Meng N."/>
            <person name="Wang Y."/>
            <person name="Liu W."/>
            <person name="Liu Z."/>
            <person name="Liu J."/>
            <person name="Guo Q."/>
            <person name="Huang H."/>
            <person name="Sederoff R.R."/>
            <person name="Wang G."/>
            <person name="Qu G."/>
            <person name="Chen S."/>
        </authorList>
    </citation>
    <scope>NUCLEOTIDE SEQUENCE</scope>
    <source>
        <strain evidence="2">SC-2020</strain>
    </source>
</reference>
<proteinExistence type="predicted"/>
<accession>A0AAD6LXZ3</accession>
<dbReference type="EMBL" id="JAQIZT010000013">
    <property type="protein sequence ID" value="KAJ6975341.1"/>
    <property type="molecule type" value="Genomic_DNA"/>
</dbReference>
<dbReference type="PANTHER" id="PTHR36709">
    <property type="entry name" value="OS02G0604100 PROTEIN"/>
    <property type="match status" value="1"/>
</dbReference>
<name>A0AAD6LXZ3_9ROSI</name>
<sequence>MANFNVVQKRRRAQISESKRAIHGDPLTKKLKNKTQPLTLSGKRKLLKNGEQKEAVDKVLVTMQDVEMAFAPGEVTSKDAKRTPTRFHMNKGKKLKRLKRKGKNKTKPEVLVDVMVDDTYMRQGVVWQ</sequence>
<feature type="compositionally biased region" description="Basic and acidic residues" evidence="1">
    <location>
        <begin position="17"/>
        <end position="28"/>
    </location>
</feature>
<evidence type="ECO:0000256" key="1">
    <source>
        <dbReference type="SAM" id="MobiDB-lite"/>
    </source>
</evidence>
<dbReference type="Proteomes" id="UP001164929">
    <property type="component" value="Chromosome 13"/>
</dbReference>
<comment type="caution">
    <text evidence="2">The sequence shown here is derived from an EMBL/GenBank/DDBJ whole genome shotgun (WGS) entry which is preliminary data.</text>
</comment>
<dbReference type="PANTHER" id="PTHR36709:SF1">
    <property type="entry name" value="OS02G0604100 PROTEIN"/>
    <property type="match status" value="1"/>
</dbReference>
<keyword evidence="3" id="KW-1185">Reference proteome</keyword>
<dbReference type="AlphaFoldDB" id="A0AAD6LXZ3"/>
<protein>
    <submittedName>
        <fullName evidence="2">Uncharacterized protein</fullName>
    </submittedName>
</protein>
<feature type="region of interest" description="Disordered" evidence="1">
    <location>
        <begin position="1"/>
        <end position="30"/>
    </location>
</feature>
<organism evidence="2 3">
    <name type="scientific">Populus alba x Populus x berolinensis</name>
    <dbReference type="NCBI Taxonomy" id="444605"/>
    <lineage>
        <taxon>Eukaryota</taxon>
        <taxon>Viridiplantae</taxon>
        <taxon>Streptophyta</taxon>
        <taxon>Embryophyta</taxon>
        <taxon>Tracheophyta</taxon>
        <taxon>Spermatophyta</taxon>
        <taxon>Magnoliopsida</taxon>
        <taxon>eudicotyledons</taxon>
        <taxon>Gunneridae</taxon>
        <taxon>Pentapetalae</taxon>
        <taxon>rosids</taxon>
        <taxon>fabids</taxon>
        <taxon>Malpighiales</taxon>
        <taxon>Salicaceae</taxon>
        <taxon>Saliceae</taxon>
        <taxon>Populus</taxon>
    </lineage>
</organism>
<evidence type="ECO:0000313" key="3">
    <source>
        <dbReference type="Proteomes" id="UP001164929"/>
    </source>
</evidence>